<evidence type="ECO:0000256" key="1">
    <source>
        <dbReference type="SAM" id="Phobius"/>
    </source>
</evidence>
<accession>A0A177AYT7</accession>
<protein>
    <recommendedName>
        <fullName evidence="4">Transmembrane protein</fullName>
    </recommendedName>
</protein>
<keyword evidence="3" id="KW-1185">Reference proteome</keyword>
<dbReference type="Proteomes" id="UP000078046">
    <property type="component" value="Unassembled WGS sequence"/>
</dbReference>
<comment type="caution">
    <text evidence="2">The sequence shown here is derived from an EMBL/GenBank/DDBJ whole genome shotgun (WGS) entry which is preliminary data.</text>
</comment>
<evidence type="ECO:0000313" key="3">
    <source>
        <dbReference type="Proteomes" id="UP000078046"/>
    </source>
</evidence>
<organism evidence="2 3">
    <name type="scientific">Intoshia linei</name>
    <dbReference type="NCBI Taxonomy" id="1819745"/>
    <lineage>
        <taxon>Eukaryota</taxon>
        <taxon>Metazoa</taxon>
        <taxon>Spiralia</taxon>
        <taxon>Lophotrochozoa</taxon>
        <taxon>Mesozoa</taxon>
        <taxon>Orthonectida</taxon>
        <taxon>Rhopaluridae</taxon>
        <taxon>Intoshia</taxon>
    </lineage>
</organism>
<gene>
    <name evidence="2" type="ORF">A3Q56_05692</name>
</gene>
<feature type="transmembrane region" description="Helical" evidence="1">
    <location>
        <begin position="100"/>
        <end position="121"/>
    </location>
</feature>
<evidence type="ECO:0000313" key="2">
    <source>
        <dbReference type="EMBL" id="OAF66571.1"/>
    </source>
</evidence>
<sequence>MNYNRIKRVSKDRLLKIKVVKELDKRLKKVHREEEKEKIRVYDFIKELENECELYVYKKRQKSFKAFEHPYGQIPTLQQRFDGDVYEKGSSVLNQVDDDYFLWIMVLFFDVFLAFFIIISAEINK</sequence>
<evidence type="ECO:0008006" key="4">
    <source>
        <dbReference type="Google" id="ProtNLM"/>
    </source>
</evidence>
<keyword evidence="1" id="KW-0472">Membrane</keyword>
<dbReference type="EMBL" id="LWCA01000891">
    <property type="protein sequence ID" value="OAF66571.1"/>
    <property type="molecule type" value="Genomic_DNA"/>
</dbReference>
<name>A0A177AYT7_9BILA</name>
<proteinExistence type="predicted"/>
<keyword evidence="1" id="KW-1133">Transmembrane helix</keyword>
<dbReference type="AlphaFoldDB" id="A0A177AYT7"/>
<keyword evidence="1" id="KW-0812">Transmembrane</keyword>
<reference evidence="2 3" key="1">
    <citation type="submission" date="2016-04" db="EMBL/GenBank/DDBJ databases">
        <title>The genome of Intoshia linei affirms orthonectids as highly simplified spiralians.</title>
        <authorList>
            <person name="Mikhailov K.V."/>
            <person name="Slusarev G.S."/>
            <person name="Nikitin M.A."/>
            <person name="Logacheva M.D."/>
            <person name="Penin A."/>
            <person name="Aleoshin V."/>
            <person name="Panchin Y.V."/>
        </authorList>
    </citation>
    <scope>NUCLEOTIDE SEQUENCE [LARGE SCALE GENOMIC DNA]</scope>
    <source>
        <strain evidence="2">Intl2013</strain>
        <tissue evidence="2">Whole animal</tissue>
    </source>
</reference>